<feature type="transmembrane region" description="Helical" evidence="2">
    <location>
        <begin position="286"/>
        <end position="303"/>
    </location>
</feature>
<feature type="transmembrane region" description="Helical" evidence="2">
    <location>
        <begin position="186"/>
        <end position="206"/>
    </location>
</feature>
<name>A0A4D9D3D1_9STRA</name>
<keyword evidence="4" id="KW-1185">Reference proteome</keyword>
<feature type="transmembrane region" description="Helical" evidence="2">
    <location>
        <begin position="148"/>
        <end position="174"/>
    </location>
</feature>
<reference evidence="3 4" key="1">
    <citation type="submission" date="2019-01" db="EMBL/GenBank/DDBJ databases">
        <title>Nuclear Genome Assembly of the Microalgal Biofuel strain Nannochloropsis salina CCMP1776.</title>
        <authorList>
            <person name="Hovde B."/>
        </authorList>
    </citation>
    <scope>NUCLEOTIDE SEQUENCE [LARGE SCALE GENOMIC DNA]</scope>
    <source>
        <strain evidence="3 4">CCMP1776</strain>
    </source>
</reference>
<evidence type="ECO:0000256" key="2">
    <source>
        <dbReference type="SAM" id="Phobius"/>
    </source>
</evidence>
<dbReference type="Proteomes" id="UP000355283">
    <property type="component" value="Unassembled WGS sequence"/>
</dbReference>
<feature type="transmembrane region" description="Helical" evidence="2">
    <location>
        <begin position="315"/>
        <end position="333"/>
    </location>
</feature>
<proteinExistence type="predicted"/>
<gene>
    <name evidence="3" type="ORF">NSK_003919</name>
</gene>
<protein>
    <recommendedName>
        <fullName evidence="5">Steroid 5-alpha reductase C-terminal domain-containing protein</fullName>
    </recommendedName>
</protein>
<feature type="transmembrane region" description="Helical" evidence="2">
    <location>
        <begin position="81"/>
        <end position="98"/>
    </location>
</feature>
<keyword evidence="2" id="KW-0472">Membrane</keyword>
<evidence type="ECO:0000313" key="4">
    <source>
        <dbReference type="Proteomes" id="UP000355283"/>
    </source>
</evidence>
<keyword evidence="2" id="KW-1133">Transmembrane helix</keyword>
<dbReference type="OrthoDB" id="201504at2759"/>
<dbReference type="EMBL" id="SDOX01000017">
    <property type="protein sequence ID" value="TFJ84887.1"/>
    <property type="molecule type" value="Genomic_DNA"/>
</dbReference>
<dbReference type="Gene3D" id="1.20.120.1630">
    <property type="match status" value="1"/>
</dbReference>
<dbReference type="GO" id="GO:0016020">
    <property type="term" value="C:membrane"/>
    <property type="evidence" value="ECO:0007669"/>
    <property type="project" value="TreeGrafter"/>
</dbReference>
<evidence type="ECO:0008006" key="5">
    <source>
        <dbReference type="Google" id="ProtNLM"/>
    </source>
</evidence>
<feature type="transmembrane region" description="Helical" evidence="2">
    <location>
        <begin position="44"/>
        <end position="61"/>
    </location>
</feature>
<dbReference type="AlphaFoldDB" id="A0A4D9D3D1"/>
<accession>A0A4D9D3D1</accession>
<dbReference type="PANTHER" id="PTHR32251:SF23">
    <property type="entry name" value="3-OXO-5-ALPHA-STEROID 4-DEHYDROGENASE (DUF1295)"/>
    <property type="match status" value="1"/>
</dbReference>
<sequence length="371" mass="43147">MVCWYNFSPHLTWHLNALVNDIKTRPLETLLRPDKAYVQSSDPFAPILVLCLWFIALTGLLGAVTQEFSWVDRIWSVAPPLYAWLFALHPYVALDTVWPTTVSECMTRPFLLAGLASLWGLRLTYNFWRKGGYAGGGEDYRWEEIRTWFSFSTLQLFNVVFIAFFQNILLFLLIAPAYLAWVGRTYHALTLVDVVLASLFLLLLLVETVADQQQWVFQRQKYQALFQRPSRKRRASLRATTAESPARPPKTPDTSIPLVSGDIADGFLQSGLFAFSRHPNFWAEMSLWWVFHLFAYPAAGIHLERRHDWNNFARWPFWANWTAVGPLLLTFLFQGSTSLTEELSARKYPQYRRYQKRVSRLLPWTPKARKD</sequence>
<dbReference type="Pfam" id="PF06966">
    <property type="entry name" value="DUF1295"/>
    <property type="match status" value="1"/>
</dbReference>
<keyword evidence="2" id="KW-0812">Transmembrane</keyword>
<dbReference type="PANTHER" id="PTHR32251">
    <property type="entry name" value="3-OXO-5-ALPHA-STEROID 4-DEHYDROGENASE"/>
    <property type="match status" value="1"/>
</dbReference>
<evidence type="ECO:0000256" key="1">
    <source>
        <dbReference type="SAM" id="MobiDB-lite"/>
    </source>
</evidence>
<organism evidence="3 4">
    <name type="scientific">Nannochloropsis salina CCMP1776</name>
    <dbReference type="NCBI Taxonomy" id="1027361"/>
    <lineage>
        <taxon>Eukaryota</taxon>
        <taxon>Sar</taxon>
        <taxon>Stramenopiles</taxon>
        <taxon>Ochrophyta</taxon>
        <taxon>Eustigmatophyceae</taxon>
        <taxon>Eustigmatales</taxon>
        <taxon>Monodopsidaceae</taxon>
        <taxon>Microchloropsis</taxon>
        <taxon>Microchloropsis salina</taxon>
    </lineage>
</organism>
<comment type="caution">
    <text evidence="3">The sequence shown here is derived from an EMBL/GenBank/DDBJ whole genome shotgun (WGS) entry which is preliminary data.</text>
</comment>
<dbReference type="InterPro" id="IPR010721">
    <property type="entry name" value="UstE-like"/>
</dbReference>
<evidence type="ECO:0000313" key="3">
    <source>
        <dbReference type="EMBL" id="TFJ84887.1"/>
    </source>
</evidence>
<feature type="region of interest" description="Disordered" evidence="1">
    <location>
        <begin position="233"/>
        <end position="255"/>
    </location>
</feature>